<dbReference type="RefSeq" id="WP_015831407.1">
    <property type="nucleotide sequence ID" value="NC_012968.1"/>
</dbReference>
<gene>
    <name evidence="2" type="ordered locus">Mmol_0460</name>
</gene>
<dbReference type="Proteomes" id="UP000002742">
    <property type="component" value="Chromosome"/>
</dbReference>
<reference evidence="2 3" key="2">
    <citation type="journal article" date="2011" name="J. Bacteriol.">
        <title>Genomes of three methylotrophs from a single niche uncover genetic and metabolic divergence of Methylophilaceae.</title>
        <authorList>
            <person name="Lapidus A."/>
            <person name="Clum A."/>
            <person name="Labutti K."/>
            <person name="Kaluzhnaya M.G."/>
            <person name="Lim S."/>
            <person name="Beck D.A."/>
            <person name="Glavina Del Rio T."/>
            <person name="Nolan M."/>
            <person name="Mavromatis K."/>
            <person name="Huntemann M."/>
            <person name="Lucas S."/>
            <person name="Lidstrom M.E."/>
            <person name="Ivanova N."/>
            <person name="Chistoserdova L."/>
        </authorList>
    </citation>
    <scope>NUCLEOTIDE SEQUENCE [LARGE SCALE GENOMIC DNA]</scope>
    <source>
        <strain evidence="3">JLW8 / ATCC BAA-1282 / DSM 17540</strain>
    </source>
</reference>
<dbReference type="HOGENOM" id="CLU_3154739_0_0_4"/>
<evidence type="ECO:0000313" key="2">
    <source>
        <dbReference type="EMBL" id="ACT47370.1"/>
    </source>
</evidence>
<keyword evidence="1" id="KW-0472">Membrane</keyword>
<dbReference type="KEGG" id="mmb:Mmol_0460"/>
<name>C6WTX1_METML</name>
<keyword evidence="3" id="KW-1185">Reference proteome</keyword>
<dbReference type="AlphaFoldDB" id="C6WTX1"/>
<evidence type="ECO:0000313" key="3">
    <source>
        <dbReference type="Proteomes" id="UP000002742"/>
    </source>
</evidence>
<accession>C6WTX1</accession>
<sequence length="48" mass="5359">MYTYQQYDDVALDVVIDAGKVARFIFTAVFVAAVFVVPAVVAVRFFII</sequence>
<keyword evidence="1" id="KW-1133">Transmembrane helix</keyword>
<feature type="transmembrane region" description="Helical" evidence="1">
    <location>
        <begin position="24"/>
        <end position="47"/>
    </location>
</feature>
<protein>
    <submittedName>
        <fullName evidence="2">Uncharacterized protein</fullName>
    </submittedName>
</protein>
<reference evidence="3" key="1">
    <citation type="submission" date="2009-07" db="EMBL/GenBank/DDBJ databases">
        <title>Complete sequence of Methylotenera mobilis JLW8.</title>
        <authorList>
            <consortium name="US DOE Joint Genome Institute"/>
            <person name="Lucas S."/>
            <person name="Copeland A."/>
            <person name="Lapidus A."/>
            <person name="Glavina del Rio T."/>
            <person name="Tice H."/>
            <person name="Bruce D."/>
            <person name="Goodwin L."/>
            <person name="Pitluck S."/>
            <person name="LaButti K.M."/>
            <person name="Clum A."/>
            <person name="Larimer F."/>
            <person name="Land M."/>
            <person name="Hauser L."/>
            <person name="Kyrpides N."/>
            <person name="Mikhailova N."/>
            <person name="Kayluzhnaya M."/>
            <person name="Chistoserdova L."/>
        </authorList>
    </citation>
    <scope>NUCLEOTIDE SEQUENCE [LARGE SCALE GENOMIC DNA]</scope>
    <source>
        <strain evidence="3">JLW8 / ATCC BAA-1282 / DSM 17540</strain>
    </source>
</reference>
<dbReference type="EMBL" id="CP001672">
    <property type="protein sequence ID" value="ACT47370.1"/>
    <property type="molecule type" value="Genomic_DNA"/>
</dbReference>
<proteinExistence type="predicted"/>
<organism evidence="2 3">
    <name type="scientific">Methylotenera mobilis (strain JLW8 / ATCC BAA-1282 / DSM 17540)</name>
    <dbReference type="NCBI Taxonomy" id="583345"/>
    <lineage>
        <taxon>Bacteria</taxon>
        <taxon>Pseudomonadati</taxon>
        <taxon>Pseudomonadota</taxon>
        <taxon>Betaproteobacteria</taxon>
        <taxon>Nitrosomonadales</taxon>
        <taxon>Methylophilaceae</taxon>
        <taxon>Methylotenera</taxon>
    </lineage>
</organism>
<evidence type="ECO:0000256" key="1">
    <source>
        <dbReference type="SAM" id="Phobius"/>
    </source>
</evidence>
<keyword evidence="1" id="KW-0812">Transmembrane</keyword>